<feature type="binding site" evidence="8">
    <location>
        <position position="153"/>
    </location>
    <ligand>
        <name>[4Fe-4S] cluster</name>
        <dbReference type="ChEBI" id="CHEBI:49883"/>
        <label>2</label>
        <note>4Fe-4S-S-AdoMet</note>
    </ligand>
</feature>
<dbReference type="EMBL" id="CP121689">
    <property type="protein sequence ID" value="WZL75291.1"/>
    <property type="molecule type" value="Genomic_DNA"/>
</dbReference>
<evidence type="ECO:0000259" key="9">
    <source>
        <dbReference type="PROSITE" id="PS51449"/>
    </source>
</evidence>
<dbReference type="InterPro" id="IPR020612">
    <property type="entry name" value="Methylthiotransferase_CS"/>
</dbReference>
<evidence type="ECO:0000256" key="7">
    <source>
        <dbReference type="ARBA" id="ARBA00023014"/>
    </source>
</evidence>
<gene>
    <name evidence="8 11" type="primary">rimO</name>
    <name evidence="11" type="ORF">QBE54_06725</name>
</gene>
<dbReference type="InterPro" id="IPR006638">
    <property type="entry name" value="Elp3/MiaA/NifB-like_rSAM"/>
</dbReference>
<dbReference type="Gene3D" id="2.40.50.140">
    <property type="entry name" value="Nucleic acid-binding proteins"/>
    <property type="match status" value="1"/>
</dbReference>
<keyword evidence="5 8" id="KW-0479">Metal-binding</keyword>
<dbReference type="GO" id="GO:0005840">
    <property type="term" value="C:ribosome"/>
    <property type="evidence" value="ECO:0007669"/>
    <property type="project" value="UniProtKB-KW"/>
</dbReference>
<reference evidence="11 12" key="1">
    <citation type="submission" date="2023-03" db="EMBL/GenBank/DDBJ databases">
        <title>Novel Species.</title>
        <authorList>
            <person name="Ma S."/>
        </authorList>
    </citation>
    <scope>NUCLEOTIDE SEQUENCE [LARGE SCALE GENOMIC DNA]</scope>
    <source>
        <strain evidence="11 12">B11</strain>
    </source>
</reference>
<evidence type="ECO:0000259" key="10">
    <source>
        <dbReference type="PROSITE" id="PS51918"/>
    </source>
</evidence>
<dbReference type="Pfam" id="PF00919">
    <property type="entry name" value="UPF0004"/>
    <property type="match status" value="1"/>
</dbReference>
<feature type="domain" description="MTTase N-terminal" evidence="9">
    <location>
        <begin position="2"/>
        <end position="118"/>
    </location>
</feature>
<feature type="binding site" evidence="8">
    <location>
        <position position="160"/>
    </location>
    <ligand>
        <name>[4Fe-4S] cluster</name>
        <dbReference type="ChEBI" id="CHEBI:49883"/>
        <label>2</label>
        <note>4Fe-4S-S-AdoMet</note>
    </ligand>
</feature>
<dbReference type="Proteomes" id="UP001461341">
    <property type="component" value="Chromosome"/>
</dbReference>
<evidence type="ECO:0000256" key="1">
    <source>
        <dbReference type="ARBA" id="ARBA00022485"/>
    </source>
</evidence>
<name>A0ABZ2YAU8_9BACT</name>
<dbReference type="PROSITE" id="PS51449">
    <property type="entry name" value="MTTASE_N"/>
    <property type="match status" value="1"/>
</dbReference>
<dbReference type="SFLD" id="SFLDG01082">
    <property type="entry name" value="B12-binding_domain_containing"/>
    <property type="match status" value="1"/>
</dbReference>
<keyword evidence="3 8" id="KW-0808">Transferase</keyword>
<dbReference type="InterPro" id="IPR013848">
    <property type="entry name" value="Methylthiotransferase_N"/>
</dbReference>
<comment type="function">
    <text evidence="8">Catalyzes the methylthiolation of an aspartic acid residue of ribosomal protein uS12.</text>
</comment>
<dbReference type="Gene3D" id="3.40.50.12160">
    <property type="entry name" value="Methylthiotransferase, N-terminal domain"/>
    <property type="match status" value="1"/>
</dbReference>
<feature type="binding site" evidence="8">
    <location>
        <position position="81"/>
    </location>
    <ligand>
        <name>[4Fe-4S] cluster</name>
        <dbReference type="ChEBI" id="CHEBI:49883"/>
        <label>1</label>
    </ligand>
</feature>
<dbReference type="NCBIfam" id="TIGR01125">
    <property type="entry name" value="30S ribosomal protein S12 methylthiotransferase RimO"/>
    <property type="match status" value="1"/>
</dbReference>
<keyword evidence="7 8" id="KW-0411">Iron-sulfur</keyword>
<dbReference type="SFLD" id="SFLDF00274">
    <property type="entry name" value="ribosomal_protein_S12_methylth"/>
    <property type="match status" value="1"/>
</dbReference>
<dbReference type="SUPFAM" id="SSF102114">
    <property type="entry name" value="Radical SAM enzymes"/>
    <property type="match status" value="1"/>
</dbReference>
<dbReference type="CDD" id="cd01335">
    <property type="entry name" value="Radical_SAM"/>
    <property type="match status" value="1"/>
</dbReference>
<keyword evidence="2 8" id="KW-0963">Cytoplasm</keyword>
<dbReference type="InterPro" id="IPR005840">
    <property type="entry name" value="Ribosomal_uS12_MeSTrfase_RimO"/>
</dbReference>
<dbReference type="InterPro" id="IPR012340">
    <property type="entry name" value="NA-bd_OB-fold"/>
</dbReference>
<comment type="cofactor">
    <cofactor evidence="8">
        <name>[4Fe-4S] cluster</name>
        <dbReference type="ChEBI" id="CHEBI:49883"/>
    </cofactor>
    <text evidence="8">Binds 2 [4Fe-4S] clusters. One cluster is coordinated with 3 cysteines and an exchangeable S-adenosyl-L-methionine.</text>
</comment>
<feature type="domain" description="Radical SAM core" evidence="10">
    <location>
        <begin position="139"/>
        <end position="371"/>
    </location>
</feature>
<dbReference type="InterPro" id="IPR023404">
    <property type="entry name" value="rSAM_horseshoe"/>
</dbReference>
<feature type="binding site" evidence="8">
    <location>
        <position position="47"/>
    </location>
    <ligand>
        <name>[4Fe-4S] cluster</name>
        <dbReference type="ChEBI" id="CHEBI:49883"/>
        <label>1</label>
    </ligand>
</feature>
<evidence type="ECO:0000256" key="5">
    <source>
        <dbReference type="ARBA" id="ARBA00022723"/>
    </source>
</evidence>
<feature type="binding site" evidence="8">
    <location>
        <position position="11"/>
    </location>
    <ligand>
        <name>[4Fe-4S] cluster</name>
        <dbReference type="ChEBI" id="CHEBI:49883"/>
        <label>1</label>
    </ligand>
</feature>
<evidence type="ECO:0000313" key="11">
    <source>
        <dbReference type="EMBL" id="WZL75291.1"/>
    </source>
</evidence>
<sequence length="447" mass="50672">MKKVALVSLGCDKNLVDSEVILGKLLTREPCALVSPEEAEVVILNTCAFIEEACQESEAWIRKIVGLKKKHRAKKIVVAGCYVQRFRDSVVSLYPEVDLWVGVNDFPDLPYLLDRVLPKKVVADSPFYLYDHTTERVISGPPYLGFLKIAEGCNNRCSFCVIPAIRGPLRSRSIDSIVREVENFLEMGVKEIILIAQDTASYGVDLYGKRALPDLLKTLDQLLSSEHWLRVLYFSPQGLSEEFLEVFANSKRVVKYLDIPLQHVDPDILVKMNRPAHIEKTFYFLRTMRKSIPQLFLRTTFMVGFPGESESSFQKILLAMEELSFERAGVFAYSEQEGTPASRLFPKVPASLKTQRLKAVRKKQEEIMRKRHRALVGSTVEVIVEKGPLWENNGSSRMLYYLGRSYGDAPDVDCEVKIQTRNKHLKPGTICTMKVTAGKTYLLEGVL</sequence>
<comment type="catalytic activity">
    <reaction evidence="8">
        <text>L-aspartate(89)-[ribosomal protein uS12]-hydrogen + (sulfur carrier)-SH + AH2 + 2 S-adenosyl-L-methionine = 3-methylsulfanyl-L-aspartate(89)-[ribosomal protein uS12]-hydrogen + (sulfur carrier)-H + 5'-deoxyadenosine + L-methionine + A + S-adenosyl-L-homocysteine + 2 H(+)</text>
        <dbReference type="Rhea" id="RHEA:37087"/>
        <dbReference type="Rhea" id="RHEA-COMP:10460"/>
        <dbReference type="Rhea" id="RHEA-COMP:10461"/>
        <dbReference type="Rhea" id="RHEA-COMP:14737"/>
        <dbReference type="Rhea" id="RHEA-COMP:14739"/>
        <dbReference type="ChEBI" id="CHEBI:13193"/>
        <dbReference type="ChEBI" id="CHEBI:15378"/>
        <dbReference type="ChEBI" id="CHEBI:17319"/>
        <dbReference type="ChEBI" id="CHEBI:17499"/>
        <dbReference type="ChEBI" id="CHEBI:29917"/>
        <dbReference type="ChEBI" id="CHEBI:29961"/>
        <dbReference type="ChEBI" id="CHEBI:57844"/>
        <dbReference type="ChEBI" id="CHEBI:57856"/>
        <dbReference type="ChEBI" id="CHEBI:59789"/>
        <dbReference type="ChEBI" id="CHEBI:64428"/>
        <dbReference type="ChEBI" id="CHEBI:73599"/>
        <dbReference type="EC" id="2.8.4.4"/>
    </reaction>
</comment>
<keyword evidence="11" id="KW-0687">Ribonucleoprotein</keyword>
<keyword evidence="11" id="KW-0689">Ribosomal protein</keyword>
<dbReference type="PANTHER" id="PTHR43837:SF1">
    <property type="entry name" value="RIBOSOMAL PROTEIN US12 METHYLTHIOTRANSFERASE RIMO"/>
    <property type="match status" value="1"/>
</dbReference>
<evidence type="ECO:0000256" key="4">
    <source>
        <dbReference type="ARBA" id="ARBA00022691"/>
    </source>
</evidence>
<feature type="binding site" evidence="8">
    <location>
        <position position="157"/>
    </location>
    <ligand>
        <name>[4Fe-4S] cluster</name>
        <dbReference type="ChEBI" id="CHEBI:49883"/>
        <label>2</label>
        <note>4Fe-4S-S-AdoMet</note>
    </ligand>
</feature>
<dbReference type="PROSITE" id="PS01278">
    <property type="entry name" value="MTTASE_RADICAL"/>
    <property type="match status" value="1"/>
</dbReference>
<dbReference type="InterPro" id="IPR002792">
    <property type="entry name" value="TRAM_dom"/>
</dbReference>
<dbReference type="Pfam" id="PF04055">
    <property type="entry name" value="Radical_SAM"/>
    <property type="match status" value="1"/>
</dbReference>
<evidence type="ECO:0000256" key="6">
    <source>
        <dbReference type="ARBA" id="ARBA00023004"/>
    </source>
</evidence>
<comment type="similarity">
    <text evidence="8">Belongs to the methylthiotransferase family. RimO subfamily.</text>
</comment>
<keyword evidence="6 8" id="KW-0408">Iron</keyword>
<accession>A0ABZ2YAU8</accession>
<dbReference type="Pfam" id="PF18693">
    <property type="entry name" value="TRAM_2"/>
    <property type="match status" value="1"/>
</dbReference>
<evidence type="ECO:0000256" key="3">
    <source>
        <dbReference type="ARBA" id="ARBA00022679"/>
    </source>
</evidence>
<organism evidence="11 12">
    <name type="scientific">Thermatribacter velox</name>
    <dbReference type="NCBI Taxonomy" id="3039681"/>
    <lineage>
        <taxon>Bacteria</taxon>
        <taxon>Pseudomonadati</taxon>
        <taxon>Atribacterota</taxon>
        <taxon>Atribacteria</taxon>
        <taxon>Atribacterales</taxon>
        <taxon>Thermatribacteraceae</taxon>
        <taxon>Thermatribacter</taxon>
    </lineage>
</organism>
<evidence type="ECO:0000313" key="12">
    <source>
        <dbReference type="Proteomes" id="UP001461341"/>
    </source>
</evidence>
<dbReference type="PANTHER" id="PTHR43837">
    <property type="entry name" value="RIBOSOMAL PROTEIN S12 METHYLTHIOTRANSFERASE RIMO"/>
    <property type="match status" value="1"/>
</dbReference>
<dbReference type="NCBIfam" id="TIGR00089">
    <property type="entry name" value="MiaB/RimO family radical SAM methylthiotransferase"/>
    <property type="match status" value="1"/>
</dbReference>
<dbReference type="InterPro" id="IPR007197">
    <property type="entry name" value="rSAM"/>
</dbReference>
<dbReference type="Gene3D" id="3.80.30.20">
    <property type="entry name" value="tm_1862 like domain"/>
    <property type="match status" value="1"/>
</dbReference>
<dbReference type="EC" id="2.8.4.4" evidence="8"/>
<dbReference type="InterPro" id="IPR058240">
    <property type="entry name" value="rSAM_sf"/>
</dbReference>
<dbReference type="SFLD" id="SFLDG01061">
    <property type="entry name" value="methylthiotransferase"/>
    <property type="match status" value="1"/>
</dbReference>
<dbReference type="PROSITE" id="PS51918">
    <property type="entry name" value="RADICAL_SAM"/>
    <property type="match status" value="1"/>
</dbReference>
<dbReference type="HAMAP" id="MF_01865">
    <property type="entry name" value="MTTase_RimO"/>
    <property type="match status" value="1"/>
</dbReference>
<dbReference type="RefSeq" id="WP_369017437.1">
    <property type="nucleotide sequence ID" value="NZ_CP121689.1"/>
</dbReference>
<evidence type="ECO:0000256" key="2">
    <source>
        <dbReference type="ARBA" id="ARBA00022490"/>
    </source>
</evidence>
<keyword evidence="4 8" id="KW-0949">S-adenosyl-L-methionine</keyword>
<dbReference type="InterPro" id="IPR038135">
    <property type="entry name" value="Methylthiotransferase_N_sf"/>
</dbReference>
<keyword evidence="12" id="KW-1185">Reference proteome</keyword>
<dbReference type="GO" id="GO:0103039">
    <property type="term" value="F:protein methylthiotransferase activity"/>
    <property type="evidence" value="ECO:0007669"/>
    <property type="project" value="UniProtKB-EC"/>
</dbReference>
<proteinExistence type="inferred from homology"/>
<protein>
    <recommendedName>
        <fullName evidence="8">Ribosomal protein uS12 methylthiotransferase RimO</fullName>
        <shortName evidence="8">uS12 MTTase</shortName>
        <shortName evidence="8">uS12 methylthiotransferase</shortName>
        <ecNumber evidence="8">2.8.4.4</ecNumber>
    </recommendedName>
    <alternativeName>
        <fullName evidence="8">Ribosomal protein uS12 (aspartate-C(3))-methylthiotransferase</fullName>
    </alternativeName>
    <alternativeName>
        <fullName evidence="8">Ribosome maturation factor RimO</fullName>
    </alternativeName>
</protein>
<keyword evidence="1 8" id="KW-0004">4Fe-4S</keyword>
<comment type="subcellular location">
    <subcellularLocation>
        <location evidence="8">Cytoplasm</location>
    </subcellularLocation>
</comment>
<dbReference type="SFLD" id="SFLDS00029">
    <property type="entry name" value="Radical_SAM"/>
    <property type="match status" value="1"/>
</dbReference>
<dbReference type="InterPro" id="IPR005839">
    <property type="entry name" value="Methylthiotransferase"/>
</dbReference>
<dbReference type="SMART" id="SM00729">
    <property type="entry name" value="Elp3"/>
    <property type="match status" value="1"/>
</dbReference>
<evidence type="ECO:0000256" key="8">
    <source>
        <dbReference type="HAMAP-Rule" id="MF_01865"/>
    </source>
</evidence>